<sequence length="104" mass="11318">MMKAVSIMAVVAFVTLFTRVLPFVLFGGKKGMPKMIGYLGKVLPAAIIAALVVYCFKELTIQPALQKLWSLAAGAAVILLHLWKRNTLLSIAGGTVLYMLLIRI</sequence>
<dbReference type="PIRSF" id="PIRSF003203">
    <property type="entry name" value="AzlD"/>
    <property type="match status" value="1"/>
</dbReference>
<dbReference type="AlphaFoldDB" id="A0A6N2VNU8"/>
<proteinExistence type="predicted"/>
<organism evidence="1">
    <name type="scientific">Anaerostipes caccae</name>
    <dbReference type="NCBI Taxonomy" id="105841"/>
    <lineage>
        <taxon>Bacteria</taxon>
        <taxon>Bacillati</taxon>
        <taxon>Bacillota</taxon>
        <taxon>Clostridia</taxon>
        <taxon>Lachnospirales</taxon>
        <taxon>Lachnospiraceae</taxon>
        <taxon>Anaerostipes</taxon>
    </lineage>
</organism>
<evidence type="ECO:0000313" key="1">
    <source>
        <dbReference type="EMBL" id="VYT30472.1"/>
    </source>
</evidence>
<gene>
    <name evidence="1" type="ORF">ACLFYP115_02580</name>
</gene>
<dbReference type="Pfam" id="PF05437">
    <property type="entry name" value="AzlD"/>
    <property type="match status" value="1"/>
</dbReference>
<protein>
    <submittedName>
        <fullName evidence="1">Branched-chain amino acid transport protein (AzlD)</fullName>
    </submittedName>
</protein>
<name>A0A6N2VNU8_9FIRM</name>
<reference evidence="1" key="1">
    <citation type="submission" date="2019-11" db="EMBL/GenBank/DDBJ databases">
        <authorList>
            <person name="Feng L."/>
        </authorList>
    </citation>
    <scope>NUCLEOTIDE SEQUENCE</scope>
    <source>
        <strain evidence="1">AcaccaeLFYP115</strain>
    </source>
</reference>
<accession>A0A6N2VNU8</accession>
<dbReference type="EMBL" id="CACRSQ010000007">
    <property type="protein sequence ID" value="VYT30472.1"/>
    <property type="molecule type" value="Genomic_DNA"/>
</dbReference>
<dbReference type="RefSeq" id="WP_006567468.1">
    <property type="nucleotide sequence ID" value="NZ_BAABZP010000001.1"/>
</dbReference>
<dbReference type="InterPro" id="IPR008407">
    <property type="entry name" value="Brnchd-chn_aa_trnsp_AzlD"/>
</dbReference>